<organism evidence="1 2">
    <name type="scientific">Penicillium brevicompactum</name>
    <dbReference type="NCBI Taxonomy" id="5074"/>
    <lineage>
        <taxon>Eukaryota</taxon>
        <taxon>Fungi</taxon>
        <taxon>Dikarya</taxon>
        <taxon>Ascomycota</taxon>
        <taxon>Pezizomycotina</taxon>
        <taxon>Eurotiomycetes</taxon>
        <taxon>Eurotiomycetidae</taxon>
        <taxon>Eurotiales</taxon>
        <taxon>Aspergillaceae</taxon>
        <taxon>Penicillium</taxon>
    </lineage>
</organism>
<protein>
    <submittedName>
        <fullName evidence="1">Uncharacterized protein</fullName>
    </submittedName>
</protein>
<dbReference type="EMBL" id="JAPZBQ010000002">
    <property type="protein sequence ID" value="KAJ5344462.1"/>
    <property type="molecule type" value="Genomic_DNA"/>
</dbReference>
<sequence>MTEPNLCPAQFTDYHEQTQCGLFSRLPAEIRYEIFANALTSAPNTALPLEQDEYCTRPGYETRHRTYTELLRTCKKIYMEAWFMPFICSEHAFWMAHSDRTPEKAITIARMQQGLDLIHDRHGEVRGGHVRVFPQLWALEGTRDLDGILGLKHFYPTSITITIRYTDTWMWETNEALHINGSWANRVVLPPSVTRFCIDIESIERRKDEVDWMADQMAGQWKFKRGDHTTMVADKSDIAISRWTGSSVLGERRWIRDEVAPGQLQYYVKSVLWRPSRESGGRHHNCALAFAGTRPSPRDFEWSYISQDYLKFAEIPMSLPAEQVIAKCIADEYDESRCYGTDAYYICGHGYSDDESDSE</sequence>
<comment type="caution">
    <text evidence="1">The sequence shown here is derived from an EMBL/GenBank/DDBJ whole genome shotgun (WGS) entry which is preliminary data.</text>
</comment>
<reference evidence="1" key="2">
    <citation type="journal article" date="2023" name="IMA Fungus">
        <title>Comparative genomic study of the Penicillium genus elucidates a diverse pangenome and 15 lateral gene transfer events.</title>
        <authorList>
            <person name="Petersen C."/>
            <person name="Sorensen T."/>
            <person name="Nielsen M.R."/>
            <person name="Sondergaard T.E."/>
            <person name="Sorensen J.L."/>
            <person name="Fitzpatrick D.A."/>
            <person name="Frisvad J.C."/>
            <person name="Nielsen K.L."/>
        </authorList>
    </citation>
    <scope>NUCLEOTIDE SEQUENCE</scope>
    <source>
        <strain evidence="1">IBT 35673</strain>
    </source>
</reference>
<name>A0A9W9QRW6_PENBR</name>
<dbReference type="Proteomes" id="UP001147695">
    <property type="component" value="Unassembled WGS sequence"/>
</dbReference>
<evidence type="ECO:0000313" key="2">
    <source>
        <dbReference type="Proteomes" id="UP001147695"/>
    </source>
</evidence>
<gene>
    <name evidence="1" type="ORF">N7452_002466</name>
</gene>
<evidence type="ECO:0000313" key="1">
    <source>
        <dbReference type="EMBL" id="KAJ5344462.1"/>
    </source>
</evidence>
<dbReference type="AlphaFoldDB" id="A0A9W9QRW6"/>
<accession>A0A9W9QRW6</accession>
<reference evidence="1" key="1">
    <citation type="submission" date="2022-12" db="EMBL/GenBank/DDBJ databases">
        <authorList>
            <person name="Petersen C."/>
        </authorList>
    </citation>
    <scope>NUCLEOTIDE SEQUENCE</scope>
    <source>
        <strain evidence="1">IBT 35673</strain>
    </source>
</reference>
<proteinExistence type="predicted"/>